<dbReference type="EMBL" id="CAAHFG010000003">
    <property type="protein sequence ID" value="VGO15789.1"/>
    <property type="molecule type" value="Genomic_DNA"/>
</dbReference>
<proteinExistence type="inferred from homology"/>
<evidence type="ECO:0000313" key="7">
    <source>
        <dbReference type="Proteomes" id="UP000366872"/>
    </source>
</evidence>
<sequence>MRHRKKTVKLGRTSAHRNELLANQVCALIDNKRIKTTIQKAKATRSLAEKMITLGKKGTLAARRQAISTLKNEKSVKELFDAVAPTFADRNGGYTRIIKLGRRISDSSEMVLLEWVDTVVAAPAAVAEVVAEEEVAAAE</sequence>
<dbReference type="GO" id="GO:0003735">
    <property type="term" value="F:structural constituent of ribosome"/>
    <property type="evidence" value="ECO:0007669"/>
    <property type="project" value="InterPro"/>
</dbReference>
<dbReference type="PANTHER" id="PTHR14413:SF16">
    <property type="entry name" value="LARGE RIBOSOMAL SUBUNIT PROTEIN BL17M"/>
    <property type="match status" value="1"/>
</dbReference>
<name>A0A6C2U7F0_PONDE</name>
<evidence type="ECO:0000256" key="2">
    <source>
        <dbReference type="ARBA" id="ARBA00022980"/>
    </source>
</evidence>
<dbReference type="InterPro" id="IPR036373">
    <property type="entry name" value="Ribosomal_bL17_sf"/>
</dbReference>
<dbReference type="InterPro" id="IPR047859">
    <property type="entry name" value="Ribosomal_bL17_CS"/>
</dbReference>
<organism evidence="6 7">
    <name type="scientific">Pontiella desulfatans</name>
    <dbReference type="NCBI Taxonomy" id="2750659"/>
    <lineage>
        <taxon>Bacteria</taxon>
        <taxon>Pseudomonadati</taxon>
        <taxon>Kiritimatiellota</taxon>
        <taxon>Kiritimatiellia</taxon>
        <taxon>Kiritimatiellales</taxon>
        <taxon>Pontiellaceae</taxon>
        <taxon>Pontiella</taxon>
    </lineage>
</organism>
<dbReference type="GO" id="GO:0006412">
    <property type="term" value="P:translation"/>
    <property type="evidence" value="ECO:0007669"/>
    <property type="project" value="UniProtKB-UniRule"/>
</dbReference>
<reference evidence="6 7" key="1">
    <citation type="submission" date="2019-04" db="EMBL/GenBank/DDBJ databases">
        <authorList>
            <person name="Van Vliet M D."/>
        </authorList>
    </citation>
    <scope>NUCLEOTIDE SEQUENCE [LARGE SCALE GENOMIC DNA]</scope>
    <source>
        <strain evidence="6 7">F1</strain>
    </source>
</reference>
<evidence type="ECO:0000256" key="4">
    <source>
        <dbReference type="HAMAP-Rule" id="MF_01368"/>
    </source>
</evidence>
<dbReference type="HAMAP" id="MF_01368">
    <property type="entry name" value="Ribosomal_bL17"/>
    <property type="match status" value="1"/>
</dbReference>
<keyword evidence="3 4" id="KW-0687">Ribonucleoprotein</keyword>
<accession>A0A6C2U7F0</accession>
<evidence type="ECO:0000313" key="6">
    <source>
        <dbReference type="EMBL" id="VGO15789.1"/>
    </source>
</evidence>
<dbReference type="PANTHER" id="PTHR14413">
    <property type="entry name" value="RIBOSOMAL PROTEIN L17"/>
    <property type="match status" value="1"/>
</dbReference>
<gene>
    <name evidence="4 6" type="primary">rplQ</name>
    <name evidence="6" type="ORF">PDESU_04374</name>
</gene>
<dbReference type="GO" id="GO:0022625">
    <property type="term" value="C:cytosolic large ribosomal subunit"/>
    <property type="evidence" value="ECO:0007669"/>
    <property type="project" value="TreeGrafter"/>
</dbReference>
<dbReference type="RefSeq" id="WP_136081363.1">
    <property type="nucleotide sequence ID" value="NZ_CAAHFG010000003.1"/>
</dbReference>
<evidence type="ECO:0000256" key="3">
    <source>
        <dbReference type="ARBA" id="ARBA00023274"/>
    </source>
</evidence>
<evidence type="ECO:0000256" key="1">
    <source>
        <dbReference type="ARBA" id="ARBA00008777"/>
    </source>
</evidence>
<evidence type="ECO:0000256" key="5">
    <source>
        <dbReference type="RuleBase" id="RU000660"/>
    </source>
</evidence>
<dbReference type="PROSITE" id="PS01167">
    <property type="entry name" value="RIBOSOMAL_L17"/>
    <property type="match status" value="1"/>
</dbReference>
<dbReference type="Pfam" id="PF01196">
    <property type="entry name" value="Ribosomal_L17"/>
    <property type="match status" value="1"/>
</dbReference>
<dbReference type="Proteomes" id="UP000366872">
    <property type="component" value="Unassembled WGS sequence"/>
</dbReference>
<keyword evidence="2 4" id="KW-0689">Ribosomal protein</keyword>
<protein>
    <recommendedName>
        <fullName evidence="4">Large ribosomal subunit protein bL17</fullName>
    </recommendedName>
</protein>
<dbReference type="SUPFAM" id="SSF64263">
    <property type="entry name" value="Prokaryotic ribosomal protein L17"/>
    <property type="match status" value="1"/>
</dbReference>
<dbReference type="Gene3D" id="3.90.1030.10">
    <property type="entry name" value="Ribosomal protein L17"/>
    <property type="match status" value="1"/>
</dbReference>
<comment type="subunit">
    <text evidence="4">Part of the 50S ribosomal subunit. Contacts protein L32.</text>
</comment>
<dbReference type="InterPro" id="IPR000456">
    <property type="entry name" value="Ribosomal_bL17"/>
</dbReference>
<dbReference type="AlphaFoldDB" id="A0A6C2U7F0"/>
<dbReference type="NCBIfam" id="TIGR00059">
    <property type="entry name" value="L17"/>
    <property type="match status" value="1"/>
</dbReference>
<comment type="similarity">
    <text evidence="1 4 5">Belongs to the bacterial ribosomal protein bL17 family.</text>
</comment>
<keyword evidence="7" id="KW-1185">Reference proteome</keyword>